<name>A0A5K3EHH3_MESCO</name>
<dbReference type="InterPro" id="IPR005574">
    <property type="entry name" value="Rpb4/RPC9"/>
</dbReference>
<dbReference type="AlphaFoldDB" id="A0A5K3EHH3"/>
<dbReference type="SUPFAM" id="SSF47819">
    <property type="entry name" value="HRDC-like"/>
    <property type="match status" value="1"/>
</dbReference>
<proteinExistence type="inferred from homology"/>
<reference evidence="11" key="1">
    <citation type="submission" date="2019-11" db="UniProtKB">
        <authorList>
            <consortium name="WormBaseParasite"/>
        </authorList>
    </citation>
    <scope>IDENTIFICATION</scope>
</reference>
<evidence type="ECO:0000256" key="6">
    <source>
        <dbReference type="ARBA" id="ARBA00023242"/>
    </source>
</evidence>
<sequence>MDTPSVDPRPLTNFEVYEFMKTRMESKDKVRAQQTLLYTGLKYFNERSPCTCQTSDEIASFISSMKRFDLTKSESLALINNCPTSQVELSVMIPELDTRFTMPQIDDILASISSAFPRGVEKASQIISSGVSEETT</sequence>
<comment type="subunit">
    <text evidence="8">Component of the RNA polymerase III complex consisting of 17 subunits: a ten-subunit horseshoe-shaped catalytic core composed of POLR3A/RPC1, POLR3B/RPC2, POLR1C/RPAC1, POLR1D/RPAC2, POLR3K/RPC10, POLR2E/RPABC1, POLR2F/RPABC2, POLR2H/RPABC3, POLR2K/RPABC4 and POLR2L/RPABC5; a mobile stalk composed of two subunits POLR3H/RPC8 and CRCP/RPC9, protruding from the core and functioning primarily in transcription initiation; and additional subunits homologous to general transcription factors of the RNA polymerase II machinery, POLR3C/RPC3-POLR3F/RPC6-POLR3G/RPC7 heterotrimer required for transcription initiation and POLR3D/RPC4-POLR3E/RPC5 heterodimer involved in both transcription initiation and termination.</text>
</comment>
<evidence type="ECO:0000256" key="9">
    <source>
        <dbReference type="ARBA" id="ARBA00045808"/>
    </source>
</evidence>
<dbReference type="PANTHER" id="PTHR15561">
    <property type="entry name" value="CALCITONIN GENE-RELATED PEPTIDE-RECEPTOR COMPONENT PROTEIN"/>
    <property type="match status" value="1"/>
</dbReference>
<comment type="subcellular location">
    <subcellularLocation>
        <location evidence="1">Nucleus</location>
    </subcellularLocation>
</comment>
<dbReference type="WBParaSite" id="MCU_000586-RA">
    <property type="protein sequence ID" value="MCU_000586-RA"/>
    <property type="gene ID" value="MCU_000586"/>
</dbReference>
<comment type="function">
    <text evidence="9">DNA-dependent RNA polymerase catalyzes the transcription of DNA into RNA using the four ribonucleoside triphosphates as substrates. Specific peripheric component of RNA polymerase III (Pol III) which synthesizes small non-coding RNAs including 5S rRNA, snRNAs, tRNAs and miRNAs from at least 500 distinct genomic loci. With POLR3H/RPC8 forms a mobile stalk that protrudes from Pol III core and functions primarily in transcription initiation. Pol III plays a key role in sensing and limiting infection by intracellular bacteria and DNA viruses. Acts as nuclear and cytosolic DNA sensor involved in innate immune response. Can sense non-self dsDNA that serves as template for transcription into dsRNA. The non-self RNA polymerase III transcripts, such as Epstein-Barr virus-encoded RNAs (EBERs) induce type I interferon and NF-kappa-B through the RIG-I pathway.</text>
</comment>
<accession>A0A5K3EHH3</accession>
<evidence type="ECO:0000313" key="11">
    <source>
        <dbReference type="WBParaSite" id="MCU_000586-RA"/>
    </source>
</evidence>
<dbReference type="InterPro" id="IPR010997">
    <property type="entry name" value="HRDC-like_sf"/>
</dbReference>
<evidence type="ECO:0000256" key="1">
    <source>
        <dbReference type="ARBA" id="ARBA00004123"/>
    </source>
</evidence>
<organism evidence="11">
    <name type="scientific">Mesocestoides corti</name>
    <name type="common">Flatworm</name>
    <dbReference type="NCBI Taxonomy" id="53468"/>
    <lineage>
        <taxon>Eukaryota</taxon>
        <taxon>Metazoa</taxon>
        <taxon>Spiralia</taxon>
        <taxon>Lophotrochozoa</taxon>
        <taxon>Platyhelminthes</taxon>
        <taxon>Cestoda</taxon>
        <taxon>Eucestoda</taxon>
        <taxon>Cyclophyllidea</taxon>
        <taxon>Mesocestoididae</taxon>
        <taxon>Mesocestoides</taxon>
    </lineage>
</organism>
<evidence type="ECO:0000256" key="2">
    <source>
        <dbReference type="ARBA" id="ARBA00006898"/>
    </source>
</evidence>
<evidence type="ECO:0000256" key="5">
    <source>
        <dbReference type="ARBA" id="ARBA00023163"/>
    </source>
</evidence>
<keyword evidence="6" id="KW-0539">Nucleus</keyword>
<evidence type="ECO:0000256" key="8">
    <source>
        <dbReference type="ARBA" id="ARBA00044007"/>
    </source>
</evidence>
<dbReference type="GO" id="GO:0006384">
    <property type="term" value="P:transcription initiation at RNA polymerase III promoter"/>
    <property type="evidence" value="ECO:0007669"/>
    <property type="project" value="InterPro"/>
</dbReference>
<evidence type="ECO:0000256" key="4">
    <source>
        <dbReference type="ARBA" id="ARBA00022478"/>
    </source>
</evidence>
<dbReference type="GO" id="GO:0005666">
    <property type="term" value="C:RNA polymerase III complex"/>
    <property type="evidence" value="ECO:0007669"/>
    <property type="project" value="InterPro"/>
</dbReference>
<dbReference type="InterPro" id="IPR038324">
    <property type="entry name" value="Rpb4/RPC9_sf"/>
</dbReference>
<evidence type="ECO:0000256" key="7">
    <source>
        <dbReference type="ARBA" id="ARBA00043924"/>
    </source>
</evidence>
<dbReference type="PANTHER" id="PTHR15561:SF0">
    <property type="entry name" value="DNA-DIRECTED RNA POLYMERASE III SUBUNIT RPC9"/>
    <property type="match status" value="1"/>
</dbReference>
<comment type="similarity">
    <text evidence="2">Belongs to the eukaryotic RPC9 RNA polymerase subunit family.</text>
</comment>
<dbReference type="SMART" id="SM00657">
    <property type="entry name" value="RPOL4c"/>
    <property type="match status" value="1"/>
</dbReference>
<protein>
    <recommendedName>
        <fullName evidence="3">DNA-directed RNA polymerase III subunit RPC9</fullName>
    </recommendedName>
</protein>
<dbReference type="GO" id="GO:0000166">
    <property type="term" value="F:nucleotide binding"/>
    <property type="evidence" value="ECO:0007669"/>
    <property type="project" value="InterPro"/>
</dbReference>
<feature type="domain" description="RNA polymerase Rpb4/RPC9 core" evidence="10">
    <location>
        <begin position="4"/>
        <end position="119"/>
    </location>
</feature>
<keyword evidence="4" id="KW-0240">DNA-directed RNA polymerase</keyword>
<evidence type="ECO:0000256" key="3">
    <source>
        <dbReference type="ARBA" id="ARBA00016672"/>
    </source>
</evidence>
<dbReference type="Pfam" id="PF03874">
    <property type="entry name" value="RNA_pol_Rpb4"/>
    <property type="match status" value="1"/>
</dbReference>
<comment type="function">
    <text evidence="7">Accessory protein for the calcitonin gene-related peptide (CGRP) receptor. It modulates CGRP responsiveness in a variety of tissues.</text>
</comment>
<dbReference type="Gene3D" id="1.20.1250.40">
    <property type="match status" value="1"/>
</dbReference>
<dbReference type="InterPro" id="IPR038846">
    <property type="entry name" value="RPC9"/>
</dbReference>
<evidence type="ECO:0000259" key="10">
    <source>
        <dbReference type="SMART" id="SM00657"/>
    </source>
</evidence>
<dbReference type="InterPro" id="IPR006590">
    <property type="entry name" value="RNA_pol_Rpb4/RPC9_core"/>
</dbReference>
<keyword evidence="5" id="KW-0804">Transcription</keyword>